<comment type="caution">
    <text evidence="11">The sequence shown here is derived from an EMBL/GenBank/DDBJ whole genome shotgun (WGS) entry which is preliminary data.</text>
</comment>
<evidence type="ECO:0000259" key="10">
    <source>
        <dbReference type="Pfam" id="PF13537"/>
    </source>
</evidence>
<dbReference type="GeneID" id="57096280"/>
<evidence type="ECO:0000313" key="11">
    <source>
        <dbReference type="EMBL" id="PHK03014.1"/>
    </source>
</evidence>
<dbReference type="PIRSF" id="PIRSF001589">
    <property type="entry name" value="Asn_synthetase_glu-h"/>
    <property type="match status" value="1"/>
</dbReference>
<feature type="domain" description="Asparagine synthetase" evidence="9">
    <location>
        <begin position="228"/>
        <end position="571"/>
    </location>
</feature>
<evidence type="ECO:0000256" key="4">
    <source>
        <dbReference type="ARBA" id="ARBA00022741"/>
    </source>
</evidence>
<dbReference type="GO" id="GO:0006529">
    <property type="term" value="P:asparagine biosynthetic process"/>
    <property type="evidence" value="ECO:0007669"/>
    <property type="project" value="UniProtKB-KW"/>
</dbReference>
<dbReference type="SUPFAM" id="SSF56235">
    <property type="entry name" value="N-terminal nucleophile aminohydrolases (Ntn hydrolases)"/>
    <property type="match status" value="1"/>
</dbReference>
<evidence type="ECO:0000256" key="5">
    <source>
        <dbReference type="ARBA" id="ARBA00022840"/>
    </source>
</evidence>
<dbReference type="Pfam" id="PF13537">
    <property type="entry name" value="GATase_7"/>
    <property type="match status" value="1"/>
</dbReference>
<organism evidence="11 12">
    <name type="scientific">Nostoc linckia z8</name>
    <dbReference type="NCBI Taxonomy" id="1628746"/>
    <lineage>
        <taxon>Bacteria</taxon>
        <taxon>Bacillati</taxon>
        <taxon>Cyanobacteriota</taxon>
        <taxon>Cyanophyceae</taxon>
        <taxon>Nostocales</taxon>
        <taxon>Nostocaceae</taxon>
        <taxon>Nostoc</taxon>
    </lineage>
</organism>
<reference evidence="11 12" key="1">
    <citation type="submission" date="2015-02" db="EMBL/GenBank/DDBJ databases">
        <title>Nostoc linckia genome annotation.</title>
        <authorList>
            <person name="Zhou Z."/>
        </authorList>
    </citation>
    <scope>NUCLEOTIDE SEQUENCE [LARGE SCALE GENOMIC DNA]</scope>
    <source>
        <strain evidence="12">z8</strain>
    </source>
</reference>
<dbReference type="Gene3D" id="3.40.50.620">
    <property type="entry name" value="HUPs"/>
    <property type="match status" value="1"/>
</dbReference>
<dbReference type="RefSeq" id="WP_099072599.1">
    <property type="nucleotide sequence ID" value="NZ_LAHD01000044.1"/>
</dbReference>
<evidence type="ECO:0000256" key="6">
    <source>
        <dbReference type="ARBA" id="ARBA00022888"/>
    </source>
</evidence>
<sequence length="575" mass="65473">MLFNIFKNFQSNISPIDVYSSWYVVWGKLNSLTADVVWRDDKFAVISALTSEQFALSSTEQFVVVGDVWLTNRLELLQKLKVDANNFSENNCQLIAELWEKFGCECLKLLEGMFGLVIWDRHQQVLWLGRDRIGSRTLYYTTTGTIRAIAPKMRAIASYHSKDVDLVALRDYLCCAFVPGERTLWEQVREVRPGTVMEVSANKVYSYWELQQQITGEDESLVWHGHRLRSLLNQVVGEYLPQNAPVGVFLSGGLDSSSITALAAKFHHHPVHTYSIHFGTECPNELEFSSLVAEHCQTQHHILEITFKDMWECLPQTMAYLDDPIGDPLTVPNFLLGKMARENVQVILNGEGGDPCFGGPKNQPMLMNSLYGSINNQDSLQAYLIAFQKCALDLPQLLKSDVWTAVKTEAYVFSSDLNSDVNYLNKLMALNIKFKGADHILTKVNNLTQAANLHGRSPLFDQRVVDLSMQIPPKYKLSGVEEKAVLKQAVADILPEAIIHRPKSGMMVPVQMGFRKYWQREARKLLLDNKSAIAPYFNQSLIRDWLDYKGDIWGRYGVKLWLLVSLEIWLQVNKK</sequence>
<dbReference type="AlphaFoldDB" id="A0A9Q5ZBQ4"/>
<dbReference type="GO" id="GO:0004066">
    <property type="term" value="F:asparagine synthase (glutamine-hydrolyzing) activity"/>
    <property type="evidence" value="ECO:0007669"/>
    <property type="project" value="UniProtKB-EC"/>
</dbReference>
<dbReference type="CDD" id="cd01991">
    <property type="entry name" value="Asn_synthase_B_C"/>
    <property type="match status" value="1"/>
</dbReference>
<keyword evidence="5" id="KW-0067">ATP-binding</keyword>
<protein>
    <recommendedName>
        <fullName evidence="3">asparagine synthase (glutamine-hydrolyzing)</fullName>
        <ecNumber evidence="3">6.3.5.4</ecNumber>
    </recommendedName>
</protein>
<dbReference type="Proteomes" id="UP000222310">
    <property type="component" value="Unassembled WGS sequence"/>
</dbReference>
<evidence type="ECO:0000259" key="9">
    <source>
        <dbReference type="Pfam" id="PF00733"/>
    </source>
</evidence>
<comment type="pathway">
    <text evidence="1">Amino-acid biosynthesis; L-asparagine biosynthesis; L-asparagine from L-aspartate (L-Gln route): step 1/1.</text>
</comment>
<evidence type="ECO:0000256" key="3">
    <source>
        <dbReference type="ARBA" id="ARBA00012737"/>
    </source>
</evidence>
<gene>
    <name evidence="11" type="ORF">VF08_16750</name>
</gene>
<feature type="site" description="Important for beta-aspartyl-AMP intermediate formation" evidence="8">
    <location>
        <position position="351"/>
    </location>
</feature>
<dbReference type="InterPro" id="IPR006426">
    <property type="entry name" value="Asn_synth_AEB"/>
</dbReference>
<evidence type="ECO:0000256" key="2">
    <source>
        <dbReference type="ARBA" id="ARBA00005752"/>
    </source>
</evidence>
<comment type="catalytic activity">
    <reaction evidence="7">
        <text>L-aspartate + L-glutamine + ATP + H2O = L-asparagine + L-glutamate + AMP + diphosphate + H(+)</text>
        <dbReference type="Rhea" id="RHEA:12228"/>
        <dbReference type="ChEBI" id="CHEBI:15377"/>
        <dbReference type="ChEBI" id="CHEBI:15378"/>
        <dbReference type="ChEBI" id="CHEBI:29985"/>
        <dbReference type="ChEBI" id="CHEBI:29991"/>
        <dbReference type="ChEBI" id="CHEBI:30616"/>
        <dbReference type="ChEBI" id="CHEBI:33019"/>
        <dbReference type="ChEBI" id="CHEBI:58048"/>
        <dbReference type="ChEBI" id="CHEBI:58359"/>
        <dbReference type="ChEBI" id="CHEBI:456215"/>
        <dbReference type="EC" id="6.3.5.4"/>
    </reaction>
</comment>
<dbReference type="EC" id="6.3.5.4" evidence="3"/>
<feature type="domain" description="Glutamine amidotransferase type-2" evidence="10">
    <location>
        <begin position="51"/>
        <end position="156"/>
    </location>
</feature>
<dbReference type="GO" id="GO:0005829">
    <property type="term" value="C:cytosol"/>
    <property type="evidence" value="ECO:0007669"/>
    <property type="project" value="TreeGrafter"/>
</dbReference>
<dbReference type="SUPFAM" id="SSF52402">
    <property type="entry name" value="Adenine nucleotide alpha hydrolases-like"/>
    <property type="match status" value="1"/>
</dbReference>
<evidence type="ECO:0000256" key="8">
    <source>
        <dbReference type="PIRSR" id="PIRSR001589-3"/>
    </source>
</evidence>
<dbReference type="InterPro" id="IPR051786">
    <property type="entry name" value="ASN_synthetase/amidase"/>
</dbReference>
<dbReference type="InterPro" id="IPR014729">
    <property type="entry name" value="Rossmann-like_a/b/a_fold"/>
</dbReference>
<evidence type="ECO:0000256" key="7">
    <source>
        <dbReference type="ARBA" id="ARBA00048741"/>
    </source>
</evidence>
<dbReference type="PANTHER" id="PTHR43284">
    <property type="entry name" value="ASPARAGINE SYNTHETASE (GLUTAMINE-HYDROLYZING)"/>
    <property type="match status" value="1"/>
</dbReference>
<dbReference type="InterPro" id="IPR029055">
    <property type="entry name" value="Ntn_hydrolases_N"/>
</dbReference>
<dbReference type="GO" id="GO:0005524">
    <property type="term" value="F:ATP binding"/>
    <property type="evidence" value="ECO:0007669"/>
    <property type="project" value="UniProtKB-KW"/>
</dbReference>
<comment type="similarity">
    <text evidence="2">Belongs to the asparagine synthetase family.</text>
</comment>
<keyword evidence="6" id="KW-0028">Amino-acid biosynthesis</keyword>
<dbReference type="Pfam" id="PF00733">
    <property type="entry name" value="Asn_synthase"/>
    <property type="match status" value="1"/>
</dbReference>
<dbReference type="InterPro" id="IPR017932">
    <property type="entry name" value="GATase_2_dom"/>
</dbReference>
<dbReference type="EMBL" id="LAHD01000044">
    <property type="protein sequence ID" value="PHK03014.1"/>
    <property type="molecule type" value="Genomic_DNA"/>
</dbReference>
<proteinExistence type="inferred from homology"/>
<name>A0A9Q5ZBQ4_NOSLI</name>
<accession>A0A9Q5ZBQ4</accession>
<keyword evidence="6" id="KW-0061">Asparagine biosynthesis</keyword>
<dbReference type="Gene3D" id="3.60.20.10">
    <property type="entry name" value="Glutamine Phosphoribosylpyrophosphate, subunit 1, domain 1"/>
    <property type="match status" value="1"/>
</dbReference>
<keyword evidence="4" id="KW-0547">Nucleotide-binding</keyword>
<evidence type="ECO:0000313" key="12">
    <source>
        <dbReference type="Proteomes" id="UP000222310"/>
    </source>
</evidence>
<dbReference type="PANTHER" id="PTHR43284:SF1">
    <property type="entry name" value="ASPARAGINE SYNTHETASE"/>
    <property type="match status" value="1"/>
</dbReference>
<evidence type="ECO:0000256" key="1">
    <source>
        <dbReference type="ARBA" id="ARBA00005187"/>
    </source>
</evidence>
<dbReference type="InterPro" id="IPR001962">
    <property type="entry name" value="Asn_synthase"/>
</dbReference>